<dbReference type="AlphaFoldDB" id="A0A7Z0UWX0"/>
<dbReference type="EMBL" id="LXHE01000022">
    <property type="protein sequence ID" value="OAU99419.1"/>
    <property type="molecule type" value="Genomic_DNA"/>
</dbReference>
<evidence type="ECO:0000313" key="2">
    <source>
        <dbReference type="Proteomes" id="UP000078446"/>
    </source>
</evidence>
<dbReference type="Proteomes" id="UP000078446">
    <property type="component" value="Unassembled WGS sequence"/>
</dbReference>
<accession>A0A7Z0UWX0</accession>
<protein>
    <submittedName>
        <fullName evidence="1">Uncharacterized protein</fullName>
    </submittedName>
</protein>
<sequence>MYLSKEFAQDIVLRHHFKGCFKALPRASSTVGQATKRLND</sequence>
<evidence type="ECO:0000313" key="1">
    <source>
        <dbReference type="EMBL" id="OAU99419.1"/>
    </source>
</evidence>
<name>A0A7Z0UWX0_MORCA</name>
<dbReference type="RefSeq" id="WP_258865190.1">
    <property type="nucleotide sequence ID" value="NZ_LXHE01000022.1"/>
</dbReference>
<gene>
    <name evidence="1" type="ORF">AO382_2064</name>
</gene>
<reference evidence="1 2" key="1">
    <citation type="journal article" date="2016" name="Genome Biol. Evol.">
        <title>Comparative Genomic Analyses of the Moraxella catarrhalis Serosensitive and Seroresistant Lineages Demonstrate Their Independent Evolution.</title>
        <authorList>
            <person name="Earl J.P."/>
            <person name="de Vries S.P."/>
            <person name="Ahmed A."/>
            <person name="Powell E."/>
            <person name="Schultz M.P."/>
            <person name="Hermans P.W."/>
            <person name="Hill D.J."/>
            <person name="Zhou Z."/>
            <person name="Constantinidou C.I."/>
            <person name="Hu F.Z."/>
            <person name="Bootsma H.J."/>
            <person name="Ehrlich G.D."/>
        </authorList>
    </citation>
    <scope>NUCLEOTIDE SEQUENCE [LARGE SCALE GENOMIC DNA]</scope>
    <source>
        <strain evidence="1 2">Z7574</strain>
    </source>
</reference>
<organism evidence="1 2">
    <name type="scientific">Moraxella catarrhalis</name>
    <name type="common">Branhamella catarrhalis</name>
    <dbReference type="NCBI Taxonomy" id="480"/>
    <lineage>
        <taxon>Bacteria</taxon>
        <taxon>Pseudomonadati</taxon>
        <taxon>Pseudomonadota</taxon>
        <taxon>Gammaproteobacteria</taxon>
        <taxon>Moraxellales</taxon>
        <taxon>Moraxellaceae</taxon>
        <taxon>Moraxella</taxon>
    </lineage>
</organism>
<proteinExistence type="predicted"/>
<comment type="caution">
    <text evidence="1">The sequence shown here is derived from an EMBL/GenBank/DDBJ whole genome shotgun (WGS) entry which is preliminary data.</text>
</comment>